<dbReference type="KEGG" id="sshi:J5U23_00712"/>
<dbReference type="GeneID" id="65562312"/>
<organism evidence="1 2">
    <name type="scientific">Saccharolobus shibatae (strain ATCC 51178 / DSM 5389 / JCM 8931 / NBRC 15437 / B12)</name>
    <name type="common">Sulfolobus shibatae</name>
    <dbReference type="NCBI Taxonomy" id="523848"/>
    <lineage>
        <taxon>Archaea</taxon>
        <taxon>Thermoproteota</taxon>
        <taxon>Thermoprotei</taxon>
        <taxon>Sulfolobales</taxon>
        <taxon>Sulfolobaceae</taxon>
        <taxon>Saccharolobus</taxon>
    </lineage>
</organism>
<protein>
    <submittedName>
        <fullName evidence="1">Rolling circle replication initiation endonuclease, HUH superfamily</fullName>
    </submittedName>
</protein>
<accession>A0A8F5BM51</accession>
<evidence type="ECO:0000313" key="1">
    <source>
        <dbReference type="EMBL" id="QXJ27844.1"/>
    </source>
</evidence>
<dbReference type="GO" id="GO:0004519">
    <property type="term" value="F:endonuclease activity"/>
    <property type="evidence" value="ECO:0007669"/>
    <property type="project" value="UniProtKB-KW"/>
</dbReference>
<gene>
    <name evidence="1" type="ORF">J5U23_00712</name>
</gene>
<keyword evidence="1" id="KW-0378">Hydrolase</keyword>
<dbReference type="RefSeq" id="WP_218267001.1">
    <property type="nucleotide sequence ID" value="NZ_CP077717.1"/>
</dbReference>
<proteinExistence type="predicted"/>
<keyword evidence="1" id="KW-0255">Endonuclease</keyword>
<sequence>MRKVGLRAITRANKYRQRALLRCQYKTAIHLGTAEYEDIAFLYEENIKEWDRSVLAFENDNEEFMVMKVRTRFNDKKRVLMKLVKDRKGLKNAFRKYKDAVMITLTVPHIFPLVVPLKDKGRIIGFIPLQDSIITQLKKNMLAWIRKNWKGKEIKTFTAYEYHGDYILHIHILVFGIPYLINWSRKYGRRGEDALTYYSRKCNIPLPNKENKTLISKYVFTALLDMWLQRILIRLGSILKMNLLEVYVNYEKKQNLQGPINEIHRIKKGKWWANHRKTPLENIQAGRRIEMLPHQMNTF</sequence>
<keyword evidence="1" id="KW-0540">Nuclease</keyword>
<evidence type="ECO:0000313" key="2">
    <source>
        <dbReference type="Proteomes" id="UP000694018"/>
    </source>
</evidence>
<dbReference type="AlphaFoldDB" id="A0A8F5BM51"/>
<dbReference type="EMBL" id="CP077717">
    <property type="protein sequence ID" value="QXJ27844.1"/>
    <property type="molecule type" value="Genomic_DNA"/>
</dbReference>
<dbReference type="Proteomes" id="UP000694018">
    <property type="component" value="Chromosome"/>
</dbReference>
<reference evidence="1" key="1">
    <citation type="journal article" date="2021" name="Environ. Microbiol.">
        <title>New insights into the diversity and evolution of the archaeal mobilome from three complete genomes of Saccharolobus shibatae.</title>
        <authorList>
            <person name="Medvedeva S."/>
            <person name="Brandt D."/>
            <person name="Cvirkaite-Krupovic V."/>
            <person name="Liu Y."/>
            <person name="Severinov K."/>
            <person name="Ishino S."/>
            <person name="Ishino Y."/>
            <person name="Prangishvili D."/>
            <person name="Kalinowski J."/>
            <person name="Krupovic M."/>
        </authorList>
    </citation>
    <scope>NUCLEOTIDE SEQUENCE</scope>
    <source>
        <strain evidence="1">B12</strain>
    </source>
</reference>
<name>A0A8F5BM51_SACSH</name>
<dbReference type="OrthoDB" id="41605at2157"/>